<dbReference type="PRINTS" id="PR00038">
    <property type="entry name" value="HTHLUXR"/>
</dbReference>
<dbReference type="SUPFAM" id="SSF53822">
    <property type="entry name" value="Periplasmic binding protein-like I"/>
    <property type="match status" value="1"/>
</dbReference>
<evidence type="ECO:0000256" key="1">
    <source>
        <dbReference type="ARBA" id="ARBA00023015"/>
    </source>
</evidence>
<organism evidence="6 7">
    <name type="scientific">Actinomyces israelii</name>
    <dbReference type="NCBI Taxonomy" id="1659"/>
    <lineage>
        <taxon>Bacteria</taxon>
        <taxon>Bacillati</taxon>
        <taxon>Actinomycetota</taxon>
        <taxon>Actinomycetes</taxon>
        <taxon>Actinomycetales</taxon>
        <taxon>Actinomycetaceae</taxon>
        <taxon>Actinomyces</taxon>
    </lineage>
</organism>
<dbReference type="PANTHER" id="PTHR44688:SF16">
    <property type="entry name" value="DNA-BINDING TRANSCRIPTIONAL ACTIVATOR DEVR_DOSR"/>
    <property type="match status" value="1"/>
</dbReference>
<evidence type="ECO:0000313" key="6">
    <source>
        <dbReference type="EMBL" id="MCZ0856965.1"/>
    </source>
</evidence>
<evidence type="ECO:0000256" key="4">
    <source>
        <dbReference type="SAM" id="MobiDB-lite"/>
    </source>
</evidence>
<reference evidence="6" key="1">
    <citation type="submission" date="2022-10" db="EMBL/GenBank/DDBJ databases">
        <title>Genome sequence of Actinomyces israelii ATCC 10048.</title>
        <authorList>
            <person name="Watt R.M."/>
            <person name="Tong W.M."/>
        </authorList>
    </citation>
    <scope>NUCLEOTIDE SEQUENCE</scope>
    <source>
        <strain evidence="6">ATCC 10048</strain>
    </source>
</reference>
<feature type="compositionally biased region" description="Low complexity" evidence="4">
    <location>
        <begin position="1"/>
        <end position="10"/>
    </location>
</feature>
<accession>A0ABT4I6V6</accession>
<dbReference type="Proteomes" id="UP001072034">
    <property type="component" value="Unassembled WGS sequence"/>
</dbReference>
<dbReference type="Gene3D" id="1.10.10.10">
    <property type="entry name" value="Winged helix-like DNA-binding domain superfamily/Winged helix DNA-binding domain"/>
    <property type="match status" value="1"/>
</dbReference>
<keyword evidence="3" id="KW-0804">Transcription</keyword>
<comment type="caution">
    <text evidence="6">The sequence shown here is derived from an EMBL/GenBank/DDBJ whole genome shotgun (WGS) entry which is preliminary data.</text>
</comment>
<dbReference type="InterPro" id="IPR000792">
    <property type="entry name" value="Tscrpt_reg_LuxR_C"/>
</dbReference>
<name>A0ABT4I6V6_9ACTO</name>
<protein>
    <submittedName>
        <fullName evidence="6">LuxR C-terminal-related transcriptional regulator</fullName>
    </submittedName>
</protein>
<dbReference type="SUPFAM" id="SSF46894">
    <property type="entry name" value="C-terminal effector domain of the bipartite response regulators"/>
    <property type="match status" value="1"/>
</dbReference>
<dbReference type="SMART" id="SM00421">
    <property type="entry name" value="HTH_LUXR"/>
    <property type="match status" value="1"/>
</dbReference>
<dbReference type="PROSITE" id="PS50043">
    <property type="entry name" value="HTH_LUXR_2"/>
    <property type="match status" value="1"/>
</dbReference>
<dbReference type="Pfam" id="PF00196">
    <property type="entry name" value="GerE"/>
    <property type="match status" value="1"/>
</dbReference>
<evidence type="ECO:0000259" key="5">
    <source>
        <dbReference type="PROSITE" id="PS50043"/>
    </source>
</evidence>
<sequence length="612" mass="65475">MGVGASAPSGARGGAGHPERRGEALVREDSCTVLCDPHRLVRPVVVDIARAALRLDLGPVSFMCRCGPSGALAVRVGEADCAEGVRELTVRDAPIPWGLTPRQLEVLTLLSFGLTNQEIGAGLGIRLKTVGAHVEDLFTRLGVTNRTLATVVAVEHGLRLIDVVPGDDELPGLDICRLRSQWDRQRRGAGPAGGRGRAVSGRGVPPPTRERPWERTPLRIGSIIPQQPPGEALDMLQGAELAIRSRNARGGVHGTPIEHLVVSCDVFDSASMTEALARLRGMGVDAVLLGYNLDYPNTERFLRAAGETEVPVIHASTSRLAIDNVADNPGLLGNIFHICAGDELYGPGILSLLDHVEAAHGVGLRGRRLALIEPPPGMDVLGPYTADRLCDRGIGLLAVGRGQSLCDAAERSHIVAELDRLDPDIVVCASFLDEQLLVDVLTSFTGEARRPLVFSLFTPSLAGFVEDNAALVEGLVWSTQTGTYHDALGQRFRREMMSSYGRWPGHSQAGVHFDAVSMLVRSWLDAGHPRDYADVTRRMREHPYRGVNGSYWLAGAGQAPLSYPYESLDGSLAQAQLIYQVRGGRNAVILPDAYAEAGVSIKGTRLAGPSGA</sequence>
<keyword evidence="7" id="KW-1185">Reference proteome</keyword>
<feature type="region of interest" description="Disordered" evidence="4">
    <location>
        <begin position="184"/>
        <end position="213"/>
    </location>
</feature>
<dbReference type="RefSeq" id="WP_268916649.1">
    <property type="nucleotide sequence ID" value="NZ_JAPTMY010000004.1"/>
</dbReference>
<evidence type="ECO:0000256" key="3">
    <source>
        <dbReference type="ARBA" id="ARBA00023163"/>
    </source>
</evidence>
<evidence type="ECO:0000313" key="7">
    <source>
        <dbReference type="Proteomes" id="UP001072034"/>
    </source>
</evidence>
<dbReference type="EMBL" id="JAPTMY010000004">
    <property type="protein sequence ID" value="MCZ0856965.1"/>
    <property type="molecule type" value="Genomic_DNA"/>
</dbReference>
<dbReference type="CDD" id="cd06170">
    <property type="entry name" value="LuxR_C_like"/>
    <property type="match status" value="1"/>
</dbReference>
<gene>
    <name evidence="6" type="ORF">OHJ16_02730</name>
</gene>
<dbReference type="InterPro" id="IPR028082">
    <property type="entry name" value="Peripla_BP_I"/>
</dbReference>
<keyword evidence="2" id="KW-0238">DNA-binding</keyword>
<evidence type="ECO:0000256" key="2">
    <source>
        <dbReference type="ARBA" id="ARBA00023125"/>
    </source>
</evidence>
<feature type="domain" description="HTH luxR-type" evidence="5">
    <location>
        <begin position="91"/>
        <end position="157"/>
    </location>
</feature>
<dbReference type="InterPro" id="IPR016032">
    <property type="entry name" value="Sig_transdc_resp-reg_C-effctor"/>
</dbReference>
<keyword evidence="1" id="KW-0805">Transcription regulation</keyword>
<dbReference type="Gene3D" id="3.40.50.2300">
    <property type="match status" value="2"/>
</dbReference>
<dbReference type="InterPro" id="IPR036388">
    <property type="entry name" value="WH-like_DNA-bd_sf"/>
</dbReference>
<proteinExistence type="predicted"/>
<dbReference type="PANTHER" id="PTHR44688">
    <property type="entry name" value="DNA-BINDING TRANSCRIPTIONAL ACTIVATOR DEVR_DOSR"/>
    <property type="match status" value="1"/>
</dbReference>
<feature type="region of interest" description="Disordered" evidence="4">
    <location>
        <begin position="1"/>
        <end position="23"/>
    </location>
</feature>